<evidence type="ECO:0000313" key="12">
    <source>
        <dbReference type="EMBL" id="ELP92143.1"/>
    </source>
</evidence>
<feature type="compositionally biased region" description="Basic and acidic residues" evidence="9">
    <location>
        <begin position="255"/>
        <end position="267"/>
    </location>
</feature>
<feature type="region of interest" description="Disordered" evidence="9">
    <location>
        <begin position="227"/>
        <end position="276"/>
    </location>
</feature>
<dbReference type="InterPro" id="IPR022238">
    <property type="entry name" value="Bud23_C"/>
</dbReference>
<dbReference type="FunFam" id="3.40.50.150:FF:000017">
    <property type="entry name" value="probable 18S rRNA (Guanine-N(7))-methyltransferase"/>
    <property type="match status" value="1"/>
</dbReference>
<evidence type="ECO:0000259" key="11">
    <source>
        <dbReference type="Pfam" id="PF12589"/>
    </source>
</evidence>
<evidence type="ECO:0000256" key="9">
    <source>
        <dbReference type="SAM" id="MobiDB-lite"/>
    </source>
</evidence>
<evidence type="ECO:0000256" key="4">
    <source>
        <dbReference type="ARBA" id="ARBA00022490"/>
    </source>
</evidence>
<keyword evidence="8" id="KW-0539">Nucleus</keyword>
<dbReference type="RefSeq" id="XP_004258914.1">
    <property type="nucleotide sequence ID" value="XM_004258866.1"/>
</dbReference>
<dbReference type="VEuPathDB" id="AmoebaDB:EIN_381000"/>
<dbReference type="EMBL" id="KB206395">
    <property type="protein sequence ID" value="ELP92143.1"/>
    <property type="molecule type" value="Genomic_DNA"/>
</dbReference>
<dbReference type="OrthoDB" id="2877at2759"/>
<dbReference type="PANTHER" id="PTHR12734:SF0">
    <property type="entry name" value="18S RRNA (GUANINE-N(7))-METHYLTRANSFERASE-RELATED"/>
    <property type="match status" value="1"/>
</dbReference>
<dbReference type="InterPro" id="IPR013216">
    <property type="entry name" value="Methyltransf_11"/>
</dbReference>
<evidence type="ECO:0000256" key="3">
    <source>
        <dbReference type="ARBA" id="ARBA00005547"/>
    </source>
</evidence>
<dbReference type="OMA" id="WIQEKKE"/>
<dbReference type="Pfam" id="PF08241">
    <property type="entry name" value="Methyltransf_11"/>
    <property type="match status" value="1"/>
</dbReference>
<evidence type="ECO:0000313" key="13">
    <source>
        <dbReference type="Proteomes" id="UP000014680"/>
    </source>
</evidence>
<organism evidence="12 13">
    <name type="scientific">Entamoeba invadens IP1</name>
    <dbReference type="NCBI Taxonomy" id="370355"/>
    <lineage>
        <taxon>Eukaryota</taxon>
        <taxon>Amoebozoa</taxon>
        <taxon>Evosea</taxon>
        <taxon>Archamoebae</taxon>
        <taxon>Mastigamoebida</taxon>
        <taxon>Entamoebidae</taxon>
        <taxon>Entamoeba</taxon>
    </lineage>
</organism>
<dbReference type="GO" id="GO:0005737">
    <property type="term" value="C:cytoplasm"/>
    <property type="evidence" value="ECO:0007669"/>
    <property type="project" value="UniProtKB-SubCell"/>
</dbReference>
<dbReference type="GO" id="GO:0016435">
    <property type="term" value="F:rRNA (guanine) methyltransferase activity"/>
    <property type="evidence" value="ECO:0007669"/>
    <property type="project" value="InterPro"/>
</dbReference>
<dbReference type="GeneID" id="14891050"/>
<dbReference type="CDD" id="cd02440">
    <property type="entry name" value="AdoMet_MTases"/>
    <property type="match status" value="1"/>
</dbReference>
<evidence type="ECO:0008006" key="14">
    <source>
        <dbReference type="Google" id="ProtNLM"/>
    </source>
</evidence>
<evidence type="ECO:0000256" key="7">
    <source>
        <dbReference type="ARBA" id="ARBA00022691"/>
    </source>
</evidence>
<name>A0A0A1UAN9_ENTIV</name>
<reference evidence="12 13" key="1">
    <citation type="submission" date="2012-10" db="EMBL/GenBank/DDBJ databases">
        <authorList>
            <person name="Zafar N."/>
            <person name="Inman J."/>
            <person name="Hall N."/>
            <person name="Lorenzi H."/>
            <person name="Caler E."/>
        </authorList>
    </citation>
    <scope>NUCLEOTIDE SEQUENCE [LARGE SCALE GENOMIC DNA]</scope>
    <source>
        <strain evidence="12 13">IP1</strain>
    </source>
</reference>
<accession>A0A0A1UAN9</accession>
<dbReference type="GO" id="GO:0070476">
    <property type="term" value="P:rRNA (guanine-N7)-methylation"/>
    <property type="evidence" value="ECO:0007669"/>
    <property type="project" value="InterPro"/>
</dbReference>
<dbReference type="Proteomes" id="UP000014680">
    <property type="component" value="Unassembled WGS sequence"/>
</dbReference>
<keyword evidence="4" id="KW-0963">Cytoplasm</keyword>
<keyword evidence="7" id="KW-0949">S-adenosyl-L-methionine</keyword>
<dbReference type="InterPro" id="IPR029063">
    <property type="entry name" value="SAM-dependent_MTases_sf"/>
</dbReference>
<dbReference type="AlphaFoldDB" id="A0A0A1UAN9"/>
<dbReference type="PANTHER" id="PTHR12734">
    <property type="entry name" value="METHYLTRANSFERASE-RELATED"/>
    <property type="match status" value="1"/>
</dbReference>
<comment type="similarity">
    <text evidence="3">Belongs to the class I-like SAM-binding methyltransferase superfamily. BUD23/WBSCR22 family.</text>
</comment>
<comment type="subcellular location">
    <subcellularLocation>
        <location evidence="2">Cytoplasm</location>
    </subcellularLocation>
    <subcellularLocation>
        <location evidence="1">Nucleus</location>
    </subcellularLocation>
</comment>
<dbReference type="SUPFAM" id="SSF53335">
    <property type="entry name" value="S-adenosyl-L-methionine-dependent methyltransferases"/>
    <property type="match status" value="1"/>
</dbReference>
<feature type="domain" description="Methyltransferase type 11" evidence="10">
    <location>
        <begin position="54"/>
        <end position="153"/>
    </location>
</feature>
<protein>
    <recommendedName>
        <fullName evidence="14">Methyltransferase</fullName>
    </recommendedName>
</protein>
<evidence type="ECO:0000256" key="5">
    <source>
        <dbReference type="ARBA" id="ARBA00022603"/>
    </source>
</evidence>
<proteinExistence type="inferred from homology"/>
<gene>
    <name evidence="12" type="ORF">EIN_381000</name>
</gene>
<dbReference type="Pfam" id="PF12589">
    <property type="entry name" value="WBS_methylT"/>
    <property type="match status" value="1"/>
</dbReference>
<keyword evidence="5" id="KW-0489">Methyltransferase</keyword>
<dbReference type="Gene3D" id="3.40.50.150">
    <property type="entry name" value="Vaccinia Virus protein VP39"/>
    <property type="match status" value="1"/>
</dbReference>
<feature type="domain" description="18S rRNA (guanine(1575)-N(7))-methyltransferase Bud23 C-terminal" evidence="11">
    <location>
        <begin position="198"/>
        <end position="273"/>
    </location>
</feature>
<evidence type="ECO:0000256" key="8">
    <source>
        <dbReference type="ARBA" id="ARBA00023242"/>
    </source>
</evidence>
<evidence type="ECO:0000256" key="2">
    <source>
        <dbReference type="ARBA" id="ARBA00004496"/>
    </source>
</evidence>
<sequence>MSRPEHIAPAEIFYNEEEAKKYSTNSRMSFIQQEMTERAIELMNLNGRTNLHILDLGCGSGFSGTTLEMNGQLYTGMDISFDMLKIAKESNGSVVQGDMGGYLPFRPNTFDGCISISAIQWLCQSDKRSQNPLSRLRKLFESLFGCMKRGSRCVFQLYPESHFDLEMITNAAAKAGFTGGVVVDFPNSKKAKKYYIVLMCGEQKGGMPMAKGVDVVDEEETSIKVDKKKFKNETKPRKIKTKSREWILNKKQKQREKGLDVRPDTKYTGRKRSRGF</sequence>
<evidence type="ECO:0000256" key="1">
    <source>
        <dbReference type="ARBA" id="ARBA00004123"/>
    </source>
</evidence>
<evidence type="ECO:0000259" key="10">
    <source>
        <dbReference type="Pfam" id="PF08241"/>
    </source>
</evidence>
<dbReference type="KEGG" id="eiv:EIN_381000"/>
<dbReference type="InterPro" id="IPR039769">
    <property type="entry name" value="Bud23-like"/>
</dbReference>
<keyword evidence="13" id="KW-1185">Reference proteome</keyword>
<keyword evidence="6" id="KW-0808">Transferase</keyword>
<feature type="compositionally biased region" description="Basic and acidic residues" evidence="9">
    <location>
        <begin position="227"/>
        <end position="248"/>
    </location>
</feature>
<dbReference type="GO" id="GO:0005730">
    <property type="term" value="C:nucleolus"/>
    <property type="evidence" value="ECO:0007669"/>
    <property type="project" value="UniProtKB-ARBA"/>
</dbReference>
<evidence type="ECO:0000256" key="6">
    <source>
        <dbReference type="ARBA" id="ARBA00022679"/>
    </source>
</evidence>